<dbReference type="PANTHER" id="PTHR46300:SF1">
    <property type="entry name" value="P450, PUTATIVE (EUROFUNG)-RELATED"/>
    <property type="match status" value="1"/>
</dbReference>
<sequence>MHQQNLLTDSFNSLYLYFGIPGAILIFLTLQIHRRYPHRPVLPPSPGRSYPIIGHLAIVPKAESWLAFMEWGKKLGPIYRLNLAGKNVLILCNHQVAADLLDRRSAIYSNRANNIVAGKIMTGGLAYAFLSHTELWKRMRRASQEALSRTMVNRYHYMMETEAYLILHQIIQNPLHWDDHLRRASSSLFLSVLYGTPTALNSTDPNIVRVNRYVEETVAAAAPGAFLVEYFTWMEHLPRWMCKWRRHAEGWFQTQTEMFDGLYGNVKRSMFSGKAVTSVASTLIENEKKYGLSDREATWCLATNYVAGAETSSSTMAWFIMSMVLNPKIQKRGQEELDGVVGRDHLPKLADIPRLPYIQALVKEILRWRPIAPLGLPHQLNVDDDYQGLYIPKDTIVVANAWAMNHDESVWGPDANLFRPERHLDDKGNLLNDGPSHVSFGFGRRICPGKYMANDILYIQVACILWAFNIVNPEGALRPDPNSFIDNNLNVRPKHYEYLFELRTPTVREMIAQTLEFREQPTSKM</sequence>
<dbReference type="PRINTS" id="PR00385">
    <property type="entry name" value="P450"/>
</dbReference>
<dbReference type="PROSITE" id="PS00086">
    <property type="entry name" value="CYTOCHROME_P450"/>
    <property type="match status" value="1"/>
</dbReference>
<name>A0A8H5C5Q6_9AGAR</name>
<keyword evidence="7 9" id="KW-0408">Iron</keyword>
<evidence type="ECO:0008006" key="14">
    <source>
        <dbReference type="Google" id="ProtNLM"/>
    </source>
</evidence>
<dbReference type="InterPro" id="IPR050364">
    <property type="entry name" value="Cytochrome_P450_fung"/>
</dbReference>
<evidence type="ECO:0000256" key="9">
    <source>
        <dbReference type="PIRSR" id="PIRSR602401-1"/>
    </source>
</evidence>
<evidence type="ECO:0000256" key="8">
    <source>
        <dbReference type="ARBA" id="ARBA00023033"/>
    </source>
</evidence>
<accession>A0A8H5C5Q6</accession>
<keyword evidence="4 9" id="KW-0349">Heme</keyword>
<comment type="pathway">
    <text evidence="2">Secondary metabolite biosynthesis.</text>
</comment>
<evidence type="ECO:0000256" key="2">
    <source>
        <dbReference type="ARBA" id="ARBA00005179"/>
    </source>
</evidence>
<dbReference type="GO" id="GO:0004497">
    <property type="term" value="F:monooxygenase activity"/>
    <property type="evidence" value="ECO:0007669"/>
    <property type="project" value="UniProtKB-KW"/>
</dbReference>
<evidence type="ECO:0000256" key="7">
    <source>
        <dbReference type="ARBA" id="ARBA00023004"/>
    </source>
</evidence>
<comment type="cofactor">
    <cofactor evidence="1 9">
        <name>heme</name>
        <dbReference type="ChEBI" id="CHEBI:30413"/>
    </cofactor>
</comment>
<evidence type="ECO:0000256" key="4">
    <source>
        <dbReference type="ARBA" id="ARBA00022617"/>
    </source>
</evidence>
<dbReference type="Pfam" id="PF00067">
    <property type="entry name" value="p450"/>
    <property type="match status" value="1"/>
</dbReference>
<evidence type="ECO:0000256" key="1">
    <source>
        <dbReference type="ARBA" id="ARBA00001971"/>
    </source>
</evidence>
<evidence type="ECO:0000256" key="10">
    <source>
        <dbReference type="RuleBase" id="RU000461"/>
    </source>
</evidence>
<dbReference type="PANTHER" id="PTHR46300">
    <property type="entry name" value="P450, PUTATIVE (EUROFUNG)-RELATED-RELATED"/>
    <property type="match status" value="1"/>
</dbReference>
<keyword evidence="5 9" id="KW-0479">Metal-binding</keyword>
<keyword evidence="11" id="KW-0812">Transmembrane</keyword>
<dbReference type="InterPro" id="IPR036396">
    <property type="entry name" value="Cyt_P450_sf"/>
</dbReference>
<dbReference type="GO" id="GO:0020037">
    <property type="term" value="F:heme binding"/>
    <property type="evidence" value="ECO:0007669"/>
    <property type="project" value="InterPro"/>
</dbReference>
<protein>
    <recommendedName>
        <fullName evidence="14">Cytochrome P450</fullName>
    </recommendedName>
</protein>
<dbReference type="GO" id="GO:0005506">
    <property type="term" value="F:iron ion binding"/>
    <property type="evidence" value="ECO:0007669"/>
    <property type="project" value="InterPro"/>
</dbReference>
<keyword evidence="11" id="KW-0472">Membrane</keyword>
<dbReference type="InterPro" id="IPR001128">
    <property type="entry name" value="Cyt_P450"/>
</dbReference>
<proteinExistence type="inferred from homology"/>
<dbReference type="EMBL" id="JAACJM010000248">
    <property type="protein sequence ID" value="KAF5335041.1"/>
    <property type="molecule type" value="Genomic_DNA"/>
</dbReference>
<evidence type="ECO:0000313" key="13">
    <source>
        <dbReference type="Proteomes" id="UP000559256"/>
    </source>
</evidence>
<organism evidence="12 13">
    <name type="scientific">Tetrapyrgos nigripes</name>
    <dbReference type="NCBI Taxonomy" id="182062"/>
    <lineage>
        <taxon>Eukaryota</taxon>
        <taxon>Fungi</taxon>
        <taxon>Dikarya</taxon>
        <taxon>Basidiomycota</taxon>
        <taxon>Agaricomycotina</taxon>
        <taxon>Agaricomycetes</taxon>
        <taxon>Agaricomycetidae</taxon>
        <taxon>Agaricales</taxon>
        <taxon>Marasmiineae</taxon>
        <taxon>Marasmiaceae</taxon>
        <taxon>Tetrapyrgos</taxon>
    </lineage>
</organism>
<dbReference type="InterPro" id="IPR002401">
    <property type="entry name" value="Cyt_P450_E_grp-I"/>
</dbReference>
<dbReference type="GO" id="GO:0016705">
    <property type="term" value="F:oxidoreductase activity, acting on paired donors, with incorporation or reduction of molecular oxygen"/>
    <property type="evidence" value="ECO:0007669"/>
    <property type="project" value="InterPro"/>
</dbReference>
<feature type="transmembrane region" description="Helical" evidence="11">
    <location>
        <begin position="14"/>
        <end position="32"/>
    </location>
</feature>
<dbReference type="Proteomes" id="UP000559256">
    <property type="component" value="Unassembled WGS sequence"/>
</dbReference>
<reference evidence="12 13" key="1">
    <citation type="journal article" date="2020" name="ISME J.">
        <title>Uncovering the hidden diversity of litter-decomposition mechanisms in mushroom-forming fungi.</title>
        <authorList>
            <person name="Floudas D."/>
            <person name="Bentzer J."/>
            <person name="Ahren D."/>
            <person name="Johansson T."/>
            <person name="Persson P."/>
            <person name="Tunlid A."/>
        </authorList>
    </citation>
    <scope>NUCLEOTIDE SEQUENCE [LARGE SCALE GENOMIC DNA]</scope>
    <source>
        <strain evidence="12 13">CBS 291.85</strain>
    </source>
</reference>
<evidence type="ECO:0000313" key="12">
    <source>
        <dbReference type="EMBL" id="KAF5335041.1"/>
    </source>
</evidence>
<dbReference type="PRINTS" id="PR00463">
    <property type="entry name" value="EP450I"/>
</dbReference>
<dbReference type="AlphaFoldDB" id="A0A8H5C5Q6"/>
<gene>
    <name evidence="12" type="ORF">D9758_017439</name>
</gene>
<dbReference type="Gene3D" id="1.10.630.10">
    <property type="entry name" value="Cytochrome P450"/>
    <property type="match status" value="1"/>
</dbReference>
<evidence type="ECO:0000256" key="11">
    <source>
        <dbReference type="SAM" id="Phobius"/>
    </source>
</evidence>
<evidence type="ECO:0000256" key="6">
    <source>
        <dbReference type="ARBA" id="ARBA00023002"/>
    </source>
</evidence>
<dbReference type="InterPro" id="IPR017972">
    <property type="entry name" value="Cyt_P450_CS"/>
</dbReference>
<keyword evidence="13" id="KW-1185">Reference proteome</keyword>
<keyword evidence="8 10" id="KW-0503">Monooxygenase</keyword>
<evidence type="ECO:0000256" key="3">
    <source>
        <dbReference type="ARBA" id="ARBA00010617"/>
    </source>
</evidence>
<keyword evidence="11" id="KW-1133">Transmembrane helix</keyword>
<dbReference type="CDD" id="cd11065">
    <property type="entry name" value="CYP64-like"/>
    <property type="match status" value="1"/>
</dbReference>
<keyword evidence="6 10" id="KW-0560">Oxidoreductase</keyword>
<dbReference type="OrthoDB" id="2789670at2759"/>
<feature type="binding site" description="axial binding residue" evidence="9">
    <location>
        <position position="447"/>
    </location>
    <ligand>
        <name>heme</name>
        <dbReference type="ChEBI" id="CHEBI:30413"/>
    </ligand>
    <ligandPart>
        <name>Fe</name>
        <dbReference type="ChEBI" id="CHEBI:18248"/>
    </ligandPart>
</feature>
<dbReference type="SUPFAM" id="SSF48264">
    <property type="entry name" value="Cytochrome P450"/>
    <property type="match status" value="1"/>
</dbReference>
<evidence type="ECO:0000256" key="5">
    <source>
        <dbReference type="ARBA" id="ARBA00022723"/>
    </source>
</evidence>
<comment type="similarity">
    <text evidence="3 10">Belongs to the cytochrome P450 family.</text>
</comment>
<comment type="caution">
    <text evidence="12">The sequence shown here is derived from an EMBL/GenBank/DDBJ whole genome shotgun (WGS) entry which is preliminary data.</text>
</comment>